<gene>
    <name evidence="1" type="ORF">JHL16_31315</name>
</gene>
<comment type="caution">
    <text evidence="1">The sequence shown here is derived from an EMBL/GenBank/DDBJ whole genome shotgun (WGS) entry which is preliminary data.</text>
</comment>
<organism evidence="1 2">
    <name type="scientific">Taklimakanibacter albus</name>
    <dbReference type="NCBI Taxonomy" id="2800327"/>
    <lineage>
        <taxon>Bacteria</taxon>
        <taxon>Pseudomonadati</taxon>
        <taxon>Pseudomonadota</taxon>
        <taxon>Alphaproteobacteria</taxon>
        <taxon>Hyphomicrobiales</taxon>
        <taxon>Aestuariivirgaceae</taxon>
        <taxon>Taklimakanibacter</taxon>
    </lineage>
</organism>
<keyword evidence="2" id="KW-1185">Reference proteome</keyword>
<accession>A0ACC5RE52</accession>
<reference evidence="1" key="1">
    <citation type="submission" date="2021-01" db="EMBL/GenBank/DDBJ databases">
        <authorList>
            <person name="Sun Q."/>
        </authorList>
    </citation>
    <scope>NUCLEOTIDE SEQUENCE</scope>
    <source>
        <strain evidence="1">YIM B02566</strain>
    </source>
</reference>
<evidence type="ECO:0000313" key="1">
    <source>
        <dbReference type="EMBL" id="MBK1870897.1"/>
    </source>
</evidence>
<proteinExistence type="predicted"/>
<protein>
    <submittedName>
        <fullName evidence="1">Cytochrome c family protein</fullName>
    </submittedName>
</protein>
<dbReference type="EMBL" id="JAENHL010000008">
    <property type="protein sequence ID" value="MBK1870897.1"/>
    <property type="molecule type" value="Genomic_DNA"/>
</dbReference>
<dbReference type="Proteomes" id="UP000616151">
    <property type="component" value="Unassembled WGS sequence"/>
</dbReference>
<evidence type="ECO:0000313" key="2">
    <source>
        <dbReference type="Proteomes" id="UP000616151"/>
    </source>
</evidence>
<name>A0ACC5RE52_9HYPH</name>
<sequence>MNSFEFNKIAGAVLATALVVFGLNQAKSMIYHAEKPEKQGYAIEVAETGGGTGGGETTPTESLGTLLAKADPVKGQAQAKACLACHVFEKGGPNKTGPDLWDLVDRPIAAHEGFAYSDSMKEHASDKWTFENLNKFITNPKGFAPKTKMTFGGIKRDQARADLLAYLRTLSDSPKPFPAP</sequence>